<evidence type="ECO:0000256" key="4">
    <source>
        <dbReference type="ARBA" id="ARBA00022741"/>
    </source>
</evidence>
<dbReference type="EC" id="2.7.11.1" evidence="1"/>
<dbReference type="SMART" id="SM00220">
    <property type="entry name" value="S_TKc"/>
    <property type="match status" value="1"/>
</dbReference>
<keyword evidence="4 9" id="KW-0547">Nucleotide-binding</keyword>
<name>A0AAW1X1F0_RUBAR</name>
<keyword evidence="2" id="KW-0723">Serine/threonine-protein kinase</keyword>
<dbReference type="GO" id="GO:0006970">
    <property type="term" value="P:response to osmotic stress"/>
    <property type="evidence" value="ECO:0007669"/>
    <property type="project" value="UniProtKB-ARBA"/>
</dbReference>
<dbReference type="EMBL" id="JBEDUW010000005">
    <property type="protein sequence ID" value="KAK9930447.1"/>
    <property type="molecule type" value="Genomic_DNA"/>
</dbReference>
<organism evidence="12 13">
    <name type="scientific">Rubus argutus</name>
    <name type="common">Southern blackberry</name>
    <dbReference type="NCBI Taxonomy" id="59490"/>
    <lineage>
        <taxon>Eukaryota</taxon>
        <taxon>Viridiplantae</taxon>
        <taxon>Streptophyta</taxon>
        <taxon>Embryophyta</taxon>
        <taxon>Tracheophyta</taxon>
        <taxon>Spermatophyta</taxon>
        <taxon>Magnoliopsida</taxon>
        <taxon>eudicotyledons</taxon>
        <taxon>Gunneridae</taxon>
        <taxon>Pentapetalae</taxon>
        <taxon>rosids</taxon>
        <taxon>fabids</taxon>
        <taxon>Rosales</taxon>
        <taxon>Rosaceae</taxon>
        <taxon>Rosoideae</taxon>
        <taxon>Rosoideae incertae sedis</taxon>
        <taxon>Rubus</taxon>
    </lineage>
</organism>
<keyword evidence="13" id="KW-1185">Reference proteome</keyword>
<evidence type="ECO:0000259" key="10">
    <source>
        <dbReference type="PROSITE" id="PS50011"/>
    </source>
</evidence>
<protein>
    <recommendedName>
        <fullName evidence="1">non-specific serine/threonine protein kinase</fullName>
        <ecNumber evidence="1">2.7.11.1</ecNumber>
    </recommendedName>
</protein>
<evidence type="ECO:0000313" key="11">
    <source>
        <dbReference type="EMBL" id="KAK9905283.1"/>
    </source>
</evidence>
<dbReference type="InterPro" id="IPR017441">
    <property type="entry name" value="Protein_kinase_ATP_BS"/>
</dbReference>
<dbReference type="PROSITE" id="PS50011">
    <property type="entry name" value="PROTEIN_KINASE_DOM"/>
    <property type="match status" value="1"/>
</dbReference>
<dbReference type="FunFam" id="1.10.510.10:FF:000085">
    <property type="entry name" value="Serine/threonine-protein kinase SRK2E"/>
    <property type="match status" value="1"/>
</dbReference>
<dbReference type="PROSITE" id="PS00107">
    <property type="entry name" value="PROTEIN_KINASE_ATP"/>
    <property type="match status" value="1"/>
</dbReference>
<evidence type="ECO:0000313" key="13">
    <source>
        <dbReference type="Proteomes" id="UP001457282"/>
    </source>
</evidence>
<reference evidence="12 13" key="1">
    <citation type="journal article" date="2023" name="G3 (Bethesda)">
        <title>A chromosome-length genome assembly and annotation of blackberry (Rubus argutus, cv. 'Hillquist').</title>
        <authorList>
            <person name="Bruna T."/>
            <person name="Aryal R."/>
            <person name="Dudchenko O."/>
            <person name="Sargent D.J."/>
            <person name="Mead D."/>
            <person name="Buti M."/>
            <person name="Cavallini A."/>
            <person name="Hytonen T."/>
            <person name="Andres J."/>
            <person name="Pham M."/>
            <person name="Weisz D."/>
            <person name="Mascagni F."/>
            <person name="Usai G."/>
            <person name="Natali L."/>
            <person name="Bassil N."/>
            <person name="Fernandez G.E."/>
            <person name="Lomsadze A."/>
            <person name="Armour M."/>
            <person name="Olukolu B."/>
            <person name="Poorten T."/>
            <person name="Britton C."/>
            <person name="Davik J."/>
            <person name="Ashrafi H."/>
            <person name="Aiden E.L."/>
            <person name="Borodovsky M."/>
            <person name="Worthington M."/>
        </authorList>
    </citation>
    <scope>NUCLEOTIDE SEQUENCE [LARGE SCALE GENOMIC DNA]</scope>
    <source>
        <strain evidence="12">PI 553951</strain>
    </source>
</reference>
<evidence type="ECO:0000256" key="8">
    <source>
        <dbReference type="ARBA" id="ARBA00048679"/>
    </source>
</evidence>
<comment type="catalytic activity">
    <reaction evidence="8">
        <text>L-seryl-[protein] + ATP = O-phospho-L-seryl-[protein] + ADP + H(+)</text>
        <dbReference type="Rhea" id="RHEA:17989"/>
        <dbReference type="Rhea" id="RHEA-COMP:9863"/>
        <dbReference type="Rhea" id="RHEA-COMP:11604"/>
        <dbReference type="ChEBI" id="CHEBI:15378"/>
        <dbReference type="ChEBI" id="CHEBI:29999"/>
        <dbReference type="ChEBI" id="CHEBI:30616"/>
        <dbReference type="ChEBI" id="CHEBI:83421"/>
        <dbReference type="ChEBI" id="CHEBI:456216"/>
        <dbReference type="EC" id="2.7.11.1"/>
    </reaction>
</comment>
<dbReference type="Proteomes" id="UP001457282">
    <property type="component" value="Unassembled WGS sequence"/>
</dbReference>
<dbReference type="PANTHER" id="PTHR24343">
    <property type="entry name" value="SERINE/THREONINE KINASE"/>
    <property type="match status" value="1"/>
</dbReference>
<dbReference type="PANTHER" id="PTHR24343:SF418">
    <property type="entry name" value="SERINE_THREONINE-PROTEIN KINASE SAPK1"/>
    <property type="match status" value="1"/>
</dbReference>
<sequence>MERYEIVKDIGAGNFAVTKLVREKRTGELFAVKLIERGKKIDQNVQREIMNHRSLKHPNIVEFKEVLLTPTHLAIVMEYAAGGELYERICNAGRFSEDEARFFFQQLISGLTYCHTMHICHRDLKLENSLLDGGATPRVKICDFGYSKSILQSQPKSVVGTPNYIAPEVLSRKKYDGKISDVWSCGVTLYVMIVGAYPFEDPQDPLNFTKTIRRILSVHYSIPQNIAVSAECRHLLSKIFVASPEKRITIPEIKNHPWFLKNLPVEMMEGGIWESSEVNNPSQSIEEVLSIIQEARKHLKVPTVSRHLIGSSMPIDDADVGGTEAGGDFVC</sequence>
<comment type="catalytic activity">
    <reaction evidence="7">
        <text>L-threonyl-[protein] + ATP = O-phospho-L-threonyl-[protein] + ADP + H(+)</text>
        <dbReference type="Rhea" id="RHEA:46608"/>
        <dbReference type="Rhea" id="RHEA-COMP:11060"/>
        <dbReference type="Rhea" id="RHEA-COMP:11605"/>
        <dbReference type="ChEBI" id="CHEBI:15378"/>
        <dbReference type="ChEBI" id="CHEBI:30013"/>
        <dbReference type="ChEBI" id="CHEBI:30616"/>
        <dbReference type="ChEBI" id="CHEBI:61977"/>
        <dbReference type="ChEBI" id="CHEBI:456216"/>
        <dbReference type="EC" id="2.7.11.1"/>
    </reaction>
</comment>
<evidence type="ECO:0000256" key="7">
    <source>
        <dbReference type="ARBA" id="ARBA00047899"/>
    </source>
</evidence>
<evidence type="ECO:0000256" key="2">
    <source>
        <dbReference type="ARBA" id="ARBA00022527"/>
    </source>
</evidence>
<dbReference type="GO" id="GO:0005524">
    <property type="term" value="F:ATP binding"/>
    <property type="evidence" value="ECO:0007669"/>
    <property type="project" value="UniProtKB-UniRule"/>
</dbReference>
<dbReference type="InterPro" id="IPR011009">
    <property type="entry name" value="Kinase-like_dom_sf"/>
</dbReference>
<dbReference type="Gene3D" id="3.30.200.20">
    <property type="entry name" value="Phosphorylase Kinase, domain 1"/>
    <property type="match status" value="1"/>
</dbReference>
<evidence type="ECO:0000256" key="5">
    <source>
        <dbReference type="ARBA" id="ARBA00022777"/>
    </source>
</evidence>
<dbReference type="InterPro" id="IPR000719">
    <property type="entry name" value="Prot_kinase_dom"/>
</dbReference>
<evidence type="ECO:0000256" key="1">
    <source>
        <dbReference type="ARBA" id="ARBA00012513"/>
    </source>
</evidence>
<keyword evidence="5" id="KW-0418">Kinase</keyword>
<keyword evidence="3" id="KW-0808">Transferase</keyword>
<gene>
    <name evidence="11" type="ORF">M0R45_000335</name>
    <name evidence="12" type="ORF">M0R45_027484</name>
</gene>
<evidence type="ECO:0000256" key="9">
    <source>
        <dbReference type="PROSITE-ProRule" id="PRU10141"/>
    </source>
</evidence>
<dbReference type="SUPFAM" id="SSF56112">
    <property type="entry name" value="Protein kinase-like (PK-like)"/>
    <property type="match status" value="1"/>
</dbReference>
<feature type="domain" description="Protein kinase" evidence="10">
    <location>
        <begin position="4"/>
        <end position="259"/>
    </location>
</feature>
<comment type="caution">
    <text evidence="12">The sequence shown here is derived from an EMBL/GenBank/DDBJ whole genome shotgun (WGS) entry which is preliminary data.</text>
</comment>
<proteinExistence type="predicted"/>
<dbReference type="Gene3D" id="1.10.510.10">
    <property type="entry name" value="Transferase(Phosphotransferase) domain 1"/>
    <property type="match status" value="1"/>
</dbReference>
<accession>A0AAW1X1F0</accession>
<evidence type="ECO:0000313" key="12">
    <source>
        <dbReference type="EMBL" id="KAK9930447.1"/>
    </source>
</evidence>
<keyword evidence="6 9" id="KW-0067">ATP-binding</keyword>
<dbReference type="Pfam" id="PF00069">
    <property type="entry name" value="Pkinase"/>
    <property type="match status" value="1"/>
</dbReference>
<dbReference type="FunFam" id="3.30.200.20:FF:000042">
    <property type="entry name" value="Aurora kinase A"/>
    <property type="match status" value="1"/>
</dbReference>
<feature type="binding site" evidence="9">
    <location>
        <position position="33"/>
    </location>
    <ligand>
        <name>ATP</name>
        <dbReference type="ChEBI" id="CHEBI:30616"/>
    </ligand>
</feature>
<dbReference type="AlphaFoldDB" id="A0AAW1X1F0"/>
<evidence type="ECO:0000256" key="3">
    <source>
        <dbReference type="ARBA" id="ARBA00022679"/>
    </source>
</evidence>
<dbReference type="GO" id="GO:0004674">
    <property type="term" value="F:protein serine/threonine kinase activity"/>
    <property type="evidence" value="ECO:0007669"/>
    <property type="project" value="UniProtKB-KW"/>
</dbReference>
<evidence type="ECO:0000256" key="6">
    <source>
        <dbReference type="ARBA" id="ARBA00022840"/>
    </source>
</evidence>
<dbReference type="EMBL" id="JBEDUW010000164">
    <property type="protein sequence ID" value="KAK9905283.1"/>
    <property type="molecule type" value="Genomic_DNA"/>
</dbReference>